<accession>A0A6P6JBQ9</accession>
<dbReference type="SUPFAM" id="SSF56672">
    <property type="entry name" value="DNA/RNA polymerases"/>
    <property type="match status" value="1"/>
</dbReference>
<gene>
    <name evidence="2" type="primary">LOC113043001</name>
</gene>
<reference evidence="2" key="1">
    <citation type="submission" date="2025-08" db="UniProtKB">
        <authorList>
            <consortium name="RefSeq"/>
        </authorList>
    </citation>
    <scope>IDENTIFICATION</scope>
    <source>
        <strain evidence="2">Wakin</strain>
        <tissue evidence="2">Muscle</tissue>
    </source>
</reference>
<dbReference type="InterPro" id="IPR008042">
    <property type="entry name" value="Retrotrans_Pao"/>
</dbReference>
<evidence type="ECO:0000313" key="2">
    <source>
        <dbReference type="RefSeq" id="XP_026057865.1"/>
    </source>
</evidence>
<dbReference type="Pfam" id="PF05380">
    <property type="entry name" value="Peptidase_A17"/>
    <property type="match status" value="1"/>
</dbReference>
<sequence>MVNPRNGVTLDNHFDILLTFLKTQEDILEKLDQLGVGEKPEKKATYLEKRYALTKSTRKGGCVVCGDEKHREKIFFCKQFKELKPGEKLNAVERLGACRRCLRCHAEDDECTDTYLCRNRDCRRGSSSDHHFFLCLKGGFKGKESVKVGKPSTRRQTFTEEQEELISELTPDMAEKFRRAFTNMAAKSHCTGRSLPGVMDSSIRELPVILMLLEVTTNAGQKIGTLIDLASDTNYITHIAARRLKLQSEKITLVIHGVGGMAMKVKTKRYLLKVRVKTPRGTEKAHELICYGLDEIAKVHRVIKAQQLKKFFPDSNLEDLHRPEHVELLISHREGRLAPQRVKVVGDLVLWESPLGKTVGGAHPDLCEVVDMALHNSETHFARSMRITAVKYQEIAGMQESRAETKTTVIGREFLDWWKWDSIGAACEPMCGGCRCGNCQPGGKDMTLSEERELEMIRQGLSYMKSDAHSQEPHWDAKYPWIEDPSSLPNNRSAVEATFLRMEKQLKKEPEWRAAYTTQVHEMVERKAAKKLTRETIADWKGPVWYVSHLVAPNPHSVTTPVRLVWNSSQKFRGISMNDLLLKGPDVLNPIRAVLLRFRRGVHAALGDIKKMYNSVWLEDLEMHLHRFLWRNSEDEEIEEYAITRVNIGDRPAGCIAQLAMRETAKLPMFTHLKEERRVIEEDSYVDDILTSHNDLEKLDETTKGVEEILKAGGFFLKPWVRSGQSGRQTSTSEHPASSDEVLILPNQMREGDNKALGVGYLVEPDKLYLMTSINFSKRKKKMRISQNLVGEEVRRKTPNPLTRRQLLSQVASLYDPIGLATPAKQKGAILVRKAFQEAGGKTLTRDTWDTPLSERLREEAIHLFEEYTRLNQITFHRSLTPVKRIGEPWGITFSDGSDQSYGAVAYFRWETEQGILVRLVESKAKLTPLDQKGRCTQGSLPCSSKGGNLARHHTQQTCCGQRGKHWTFALWRKIPSL</sequence>
<dbReference type="InterPro" id="IPR043128">
    <property type="entry name" value="Rev_trsase/Diguanyl_cyclase"/>
</dbReference>
<dbReference type="Gene3D" id="3.10.10.10">
    <property type="entry name" value="HIV Type 1 Reverse Transcriptase, subunit A, domain 1"/>
    <property type="match status" value="1"/>
</dbReference>
<dbReference type="KEGG" id="caua:113043001"/>
<protein>
    <submittedName>
        <fullName evidence="2">Uncharacterized protein LOC113043001</fullName>
    </submittedName>
</protein>
<organism evidence="1 2">
    <name type="scientific">Carassius auratus</name>
    <name type="common">Goldfish</name>
    <dbReference type="NCBI Taxonomy" id="7957"/>
    <lineage>
        <taxon>Eukaryota</taxon>
        <taxon>Metazoa</taxon>
        <taxon>Chordata</taxon>
        <taxon>Craniata</taxon>
        <taxon>Vertebrata</taxon>
        <taxon>Euteleostomi</taxon>
        <taxon>Actinopterygii</taxon>
        <taxon>Neopterygii</taxon>
        <taxon>Teleostei</taxon>
        <taxon>Ostariophysi</taxon>
        <taxon>Cypriniformes</taxon>
        <taxon>Cyprinidae</taxon>
        <taxon>Cyprininae</taxon>
        <taxon>Carassius</taxon>
    </lineage>
</organism>
<dbReference type="PANTHER" id="PTHR22955:SF67">
    <property type="entry name" value="ASPARTIC PUTATIVE DOMAIN-CONTAINING PROTEIN-RELATED"/>
    <property type="match status" value="1"/>
</dbReference>
<proteinExistence type="predicted"/>
<dbReference type="Gene3D" id="3.30.70.270">
    <property type="match status" value="1"/>
</dbReference>
<dbReference type="GeneID" id="113043001"/>
<name>A0A6P6JBQ9_CARAU</name>
<dbReference type="PANTHER" id="PTHR22955">
    <property type="entry name" value="RETROTRANSPOSON"/>
    <property type="match status" value="1"/>
</dbReference>
<keyword evidence="1" id="KW-1185">Reference proteome</keyword>
<dbReference type="Proteomes" id="UP000515129">
    <property type="component" value="Chromosome 25"/>
</dbReference>
<dbReference type="RefSeq" id="XP_026057865.1">
    <property type="nucleotide sequence ID" value="XM_026202080.1"/>
</dbReference>
<dbReference type="InterPro" id="IPR043502">
    <property type="entry name" value="DNA/RNA_pol_sf"/>
</dbReference>
<dbReference type="AlphaFoldDB" id="A0A6P6JBQ9"/>
<dbReference type="OrthoDB" id="8873753at2759"/>
<evidence type="ECO:0000313" key="1">
    <source>
        <dbReference type="Proteomes" id="UP000515129"/>
    </source>
</evidence>